<dbReference type="Proteomes" id="UP000031843">
    <property type="component" value="Chromosome main"/>
</dbReference>
<keyword evidence="2" id="KW-1185">Reference proteome</keyword>
<reference evidence="1 2" key="1">
    <citation type="journal article" date="2015" name="Genome Announc.">
        <title>Complete Genome Sequence of Cupriavidus basilensis 4G11, Isolated from the Oak Ridge Field Research Center Site.</title>
        <authorList>
            <person name="Ray J."/>
            <person name="Waters R.J."/>
            <person name="Skerker J.M."/>
            <person name="Kuehl J.V."/>
            <person name="Price M.N."/>
            <person name="Huang J."/>
            <person name="Chakraborty R."/>
            <person name="Arkin A.P."/>
            <person name="Deutschbauer A."/>
        </authorList>
    </citation>
    <scope>NUCLEOTIDE SEQUENCE [LARGE SCALE GENOMIC DNA]</scope>
    <source>
        <strain evidence="1">4G11</strain>
    </source>
</reference>
<protein>
    <submittedName>
        <fullName evidence="1">Tail fiber</fullName>
    </submittedName>
</protein>
<name>A0A0C4YA08_9BURK</name>
<gene>
    <name evidence="1" type="ORF">RR42_m1687</name>
</gene>
<accession>A0A0C4YA08</accession>
<dbReference type="KEGG" id="cbw:RR42_m1687"/>
<dbReference type="AlphaFoldDB" id="A0A0C4YA08"/>
<sequence length="590" mass="59760">MRRVETYVGSQVYEWYDSAQAQSTMTAIAKVCAAIFGTSAVANGLACTPTTPASITVQIGAGEIYQAAPLEATACGTLPANTTYSILKQGIQLGTYTTGAFALPSTSGQSINYLIEAQYQDADISLDPTTGTAPVVLQFYNSANPTQPWAGPNNTGATSNTFRDGVVAYQVKAGVAAATGSQVTPTPDTGWVGLWVVTVPYGAASLTSANIAAYPGAPVLPGGVLQSAINGNLVYGGDNGSANVVQASFPLPSATLTDNQQFWVKIKAANTGATTFTPNPGVISPAPVVGAAHQALQGNELVANGRALFVWRADISSFVLLECTGGALQVAAAAQPQHAAQLGQIGHGQCRLSVVSGTSLKLAPYNGNNLVINGVPQQVSGAGVTIGNGGLAASTLYYVYAYMNAGAMALELSATGHTTGSTGIEQKTGDATRTLVGMIYTSAATPGQFSGALCHNFFNRRMLTGDNITNGSPVNFTNTSVAEVTAALRVSMLCWGDEGFSAACSGTASVATSGGVGSLGLVADGIQFGSYGNFGLAGSAIFAETFAVTGAKTLTEGLHIFQLWGAVTSGGSAALGASNGQVNMSVTTRG</sequence>
<evidence type="ECO:0000313" key="1">
    <source>
        <dbReference type="EMBL" id="AJG19084.1"/>
    </source>
</evidence>
<dbReference type="STRING" id="68895.RR42_m1687"/>
<proteinExistence type="predicted"/>
<evidence type="ECO:0000313" key="2">
    <source>
        <dbReference type="Proteomes" id="UP000031843"/>
    </source>
</evidence>
<organism evidence="1 2">
    <name type="scientific">Cupriavidus basilensis</name>
    <dbReference type="NCBI Taxonomy" id="68895"/>
    <lineage>
        <taxon>Bacteria</taxon>
        <taxon>Pseudomonadati</taxon>
        <taxon>Pseudomonadota</taxon>
        <taxon>Betaproteobacteria</taxon>
        <taxon>Burkholderiales</taxon>
        <taxon>Burkholderiaceae</taxon>
        <taxon>Cupriavidus</taxon>
    </lineage>
</organism>
<dbReference type="EMBL" id="CP010536">
    <property type="protein sequence ID" value="AJG19084.1"/>
    <property type="molecule type" value="Genomic_DNA"/>
</dbReference>